<comment type="caution">
    <text evidence="1">The sequence shown here is derived from an EMBL/GenBank/DDBJ whole genome shotgun (WGS) entry which is preliminary data.</text>
</comment>
<organism evidence="1 2">
    <name type="scientific">Malus baccata</name>
    <name type="common">Siberian crab apple</name>
    <name type="synonym">Pyrus baccata</name>
    <dbReference type="NCBI Taxonomy" id="106549"/>
    <lineage>
        <taxon>Eukaryota</taxon>
        <taxon>Viridiplantae</taxon>
        <taxon>Streptophyta</taxon>
        <taxon>Embryophyta</taxon>
        <taxon>Tracheophyta</taxon>
        <taxon>Spermatophyta</taxon>
        <taxon>Magnoliopsida</taxon>
        <taxon>eudicotyledons</taxon>
        <taxon>Gunneridae</taxon>
        <taxon>Pentapetalae</taxon>
        <taxon>rosids</taxon>
        <taxon>fabids</taxon>
        <taxon>Rosales</taxon>
        <taxon>Rosaceae</taxon>
        <taxon>Amygdaloideae</taxon>
        <taxon>Maleae</taxon>
        <taxon>Malus</taxon>
    </lineage>
</organism>
<dbReference type="EMBL" id="VIEB01000161">
    <property type="protein sequence ID" value="TQE03086.1"/>
    <property type="molecule type" value="Genomic_DNA"/>
</dbReference>
<keyword evidence="2" id="KW-1185">Reference proteome</keyword>
<reference evidence="1 2" key="1">
    <citation type="journal article" date="2019" name="G3 (Bethesda)">
        <title>Sequencing of a Wild Apple (Malus baccata) Genome Unravels the Differences Between Cultivated and Wild Apple Species Regarding Disease Resistance and Cold Tolerance.</title>
        <authorList>
            <person name="Chen X."/>
        </authorList>
    </citation>
    <scope>NUCLEOTIDE SEQUENCE [LARGE SCALE GENOMIC DNA]</scope>
    <source>
        <strain evidence="2">cv. Shandingzi</strain>
        <tissue evidence="1">Leaves</tissue>
    </source>
</reference>
<sequence>MEQGLAAYGTLLHDFSRVEWRYESVHNLLTLQICCLPCMSNVLSSSAHDYCKSAHELQFVVEAKNLPFRVVNLVPLMEMPCESFTVDTVDDPFGAEQLIAS</sequence>
<evidence type="ECO:0000313" key="1">
    <source>
        <dbReference type="EMBL" id="TQE03086.1"/>
    </source>
</evidence>
<gene>
    <name evidence="1" type="ORF">C1H46_011257</name>
</gene>
<accession>A0A540MWB2</accession>
<name>A0A540MWB2_MALBA</name>
<proteinExistence type="predicted"/>
<dbReference type="Proteomes" id="UP000315295">
    <property type="component" value="Unassembled WGS sequence"/>
</dbReference>
<dbReference type="AlphaFoldDB" id="A0A540MWB2"/>
<evidence type="ECO:0000313" key="2">
    <source>
        <dbReference type="Proteomes" id="UP000315295"/>
    </source>
</evidence>
<protein>
    <submittedName>
        <fullName evidence="1">Uncharacterized protein</fullName>
    </submittedName>
</protein>